<keyword evidence="4 7" id="KW-0256">Endoplasmic reticulum</keyword>
<dbReference type="STRING" id="1266660.A0A1G4JVS5"/>
<evidence type="ECO:0000256" key="4">
    <source>
        <dbReference type="ARBA" id="ARBA00022824"/>
    </source>
</evidence>
<dbReference type="GO" id="GO:0006950">
    <property type="term" value="P:response to stress"/>
    <property type="evidence" value="ECO:0007669"/>
    <property type="project" value="UniProtKB-ARBA"/>
</dbReference>
<feature type="transmembrane region" description="Helical" evidence="7">
    <location>
        <begin position="61"/>
        <end position="85"/>
    </location>
</feature>
<organism evidence="9 10">
    <name type="scientific">Lachancea dasiensis</name>
    <dbReference type="NCBI Taxonomy" id="1072105"/>
    <lineage>
        <taxon>Eukaryota</taxon>
        <taxon>Fungi</taxon>
        <taxon>Dikarya</taxon>
        <taxon>Ascomycota</taxon>
        <taxon>Saccharomycotina</taxon>
        <taxon>Saccharomycetes</taxon>
        <taxon>Saccharomycetales</taxon>
        <taxon>Saccharomycetaceae</taxon>
        <taxon>Lachancea</taxon>
    </lineage>
</organism>
<evidence type="ECO:0000313" key="10">
    <source>
        <dbReference type="Proteomes" id="UP000190274"/>
    </source>
</evidence>
<dbReference type="EMBL" id="LT598457">
    <property type="protein sequence ID" value="SCU95142.1"/>
    <property type="molecule type" value="Genomic_DNA"/>
</dbReference>
<dbReference type="PANTHER" id="PTHR11009">
    <property type="entry name" value="DER1-LIKE PROTEIN, DERLIN"/>
    <property type="match status" value="1"/>
</dbReference>
<feature type="region of interest" description="Disordered" evidence="8">
    <location>
        <begin position="283"/>
        <end position="314"/>
    </location>
</feature>
<dbReference type="OrthoDB" id="19102at2759"/>
<sequence>MAPVRKGSQPNEVAQLVAQIPPVTRFVLAAIVVLYTLVRAQIVRDTWLCFWPYHTFVKLQVWRMFTGCFLVFKGKMGTLFTMFELYTHSSHLESFHFHDRNHAEYVYLLCVLLVGVVASATALRIDCSYTLIDGMMAALTCLWSIKNWNTALMFYGLFPVKGKYNPLLQLFLSFLFDDEVATFPLVVIGFSVAYAFNCLDTRSLGPLYGYIRGKPMGYGLVNDRQFRAPRWFSSAWRVLSDGQSRSMHAVFDKTKTYQGQGRKLGSRDPSDAGRVGVDSAGVAAASMSRPKTSPTMAFSSGPAFRGKGQRVGTK</sequence>
<dbReference type="Gene3D" id="1.20.1540.10">
    <property type="entry name" value="Rhomboid-like"/>
    <property type="match status" value="1"/>
</dbReference>
<feature type="transmembrane region" description="Helical" evidence="7">
    <location>
        <begin position="105"/>
        <end position="125"/>
    </location>
</feature>
<comment type="similarity">
    <text evidence="2 7">Belongs to the derlin family.</text>
</comment>
<dbReference type="InterPro" id="IPR007599">
    <property type="entry name" value="DER1"/>
</dbReference>
<comment type="subcellular location">
    <subcellularLocation>
        <location evidence="1 7">Endoplasmic reticulum membrane</location>
        <topology evidence="1 7">Multi-pass membrane protein</topology>
    </subcellularLocation>
</comment>
<feature type="transmembrane region" description="Helical" evidence="7">
    <location>
        <begin position="137"/>
        <end position="160"/>
    </location>
</feature>
<evidence type="ECO:0000256" key="1">
    <source>
        <dbReference type="ARBA" id="ARBA00004477"/>
    </source>
</evidence>
<evidence type="ECO:0000256" key="7">
    <source>
        <dbReference type="RuleBase" id="RU363059"/>
    </source>
</evidence>
<dbReference type="GO" id="GO:0005789">
    <property type="term" value="C:endoplasmic reticulum membrane"/>
    <property type="evidence" value="ECO:0007669"/>
    <property type="project" value="UniProtKB-SubCell"/>
</dbReference>
<keyword evidence="5 7" id="KW-1133">Transmembrane helix</keyword>
<protein>
    <recommendedName>
        <fullName evidence="7">Derlin</fullName>
    </recommendedName>
</protein>
<dbReference type="AlphaFoldDB" id="A0A1G4JVS5"/>
<keyword evidence="3 7" id="KW-0812">Transmembrane</keyword>
<dbReference type="SUPFAM" id="SSF144091">
    <property type="entry name" value="Rhomboid-like"/>
    <property type="match status" value="1"/>
</dbReference>
<gene>
    <name evidence="9" type="ORF">LADA_0G13784G</name>
</gene>
<comment type="function">
    <text evidence="7">May be involved in the degradation of misfolded endoplasmic reticulum (ER) luminal proteins.</text>
</comment>
<evidence type="ECO:0000256" key="2">
    <source>
        <dbReference type="ARBA" id="ARBA00008917"/>
    </source>
</evidence>
<dbReference type="Pfam" id="PF04511">
    <property type="entry name" value="DER1"/>
    <property type="match status" value="1"/>
</dbReference>
<accession>A0A1G4JVS5</accession>
<keyword evidence="10" id="KW-1185">Reference proteome</keyword>
<reference evidence="10" key="1">
    <citation type="submission" date="2016-03" db="EMBL/GenBank/DDBJ databases">
        <authorList>
            <person name="Devillers H."/>
        </authorList>
    </citation>
    <scope>NUCLEOTIDE SEQUENCE [LARGE SCALE GENOMIC DNA]</scope>
</reference>
<feature type="compositionally biased region" description="Polar residues" evidence="8">
    <location>
        <begin position="289"/>
        <end position="298"/>
    </location>
</feature>
<dbReference type="Proteomes" id="UP000190274">
    <property type="component" value="Chromosome G"/>
</dbReference>
<evidence type="ECO:0000256" key="6">
    <source>
        <dbReference type="ARBA" id="ARBA00023136"/>
    </source>
</evidence>
<evidence type="ECO:0000313" key="9">
    <source>
        <dbReference type="EMBL" id="SCU95142.1"/>
    </source>
</evidence>
<proteinExistence type="inferred from homology"/>
<feature type="transmembrane region" description="Helical" evidence="7">
    <location>
        <begin position="180"/>
        <end position="199"/>
    </location>
</feature>
<name>A0A1G4JVS5_9SACH</name>
<dbReference type="InterPro" id="IPR035952">
    <property type="entry name" value="Rhomboid-like_sf"/>
</dbReference>
<evidence type="ECO:0000256" key="3">
    <source>
        <dbReference type="ARBA" id="ARBA00022692"/>
    </source>
</evidence>
<evidence type="ECO:0000256" key="5">
    <source>
        <dbReference type="ARBA" id="ARBA00022989"/>
    </source>
</evidence>
<keyword evidence="6 7" id="KW-0472">Membrane</keyword>
<feature type="transmembrane region" description="Helical" evidence="7">
    <location>
        <begin position="20"/>
        <end position="40"/>
    </location>
</feature>
<evidence type="ECO:0000256" key="8">
    <source>
        <dbReference type="SAM" id="MobiDB-lite"/>
    </source>
</evidence>